<dbReference type="Proteomes" id="UP000683000">
    <property type="component" value="Unassembled WGS sequence"/>
</dbReference>
<reference evidence="1" key="1">
    <citation type="submission" date="2021-03" db="EMBL/GenBank/DDBJ databases">
        <title>Evolutionary innovations through gain and loss of genes in the ectomycorrhizal Boletales.</title>
        <authorList>
            <person name="Wu G."/>
            <person name="Miyauchi S."/>
            <person name="Morin E."/>
            <person name="Yang Z.-L."/>
            <person name="Xu J."/>
            <person name="Martin F.M."/>
        </authorList>
    </citation>
    <scope>NUCLEOTIDE SEQUENCE</scope>
    <source>
        <strain evidence="1">BR01</strain>
    </source>
</reference>
<dbReference type="EMBL" id="JAGFBS010000083">
    <property type="protein sequence ID" value="KAG6369408.1"/>
    <property type="molecule type" value="Genomic_DNA"/>
</dbReference>
<protein>
    <submittedName>
        <fullName evidence="1">Uncharacterized protein</fullName>
    </submittedName>
</protein>
<accession>A0A8I3A2V9</accession>
<dbReference type="AlphaFoldDB" id="A0A8I3A2V9"/>
<proteinExistence type="predicted"/>
<name>A0A8I3A2V9_9AGAM</name>
<keyword evidence="2" id="KW-1185">Reference proteome</keyword>
<evidence type="ECO:0000313" key="1">
    <source>
        <dbReference type="EMBL" id="KAG6369408.1"/>
    </source>
</evidence>
<gene>
    <name evidence="1" type="ORF">JVT61DRAFT_14890</name>
</gene>
<dbReference type="OrthoDB" id="2618192at2759"/>
<sequence>MDLHRERGVRVQGLGDTRLCINIFSCSVNLTASAALHIEWCRSRAHSMRWSEEITLLYEEMARVLKFLHWQVGWWTTHAAQQSLVDVDEGFQAYVNRQAWIQLHLHTRFQVLWADFKSSLMDDKMNITLESV</sequence>
<comment type="caution">
    <text evidence="1">The sequence shown here is derived from an EMBL/GenBank/DDBJ whole genome shotgun (WGS) entry which is preliminary data.</text>
</comment>
<evidence type="ECO:0000313" key="2">
    <source>
        <dbReference type="Proteomes" id="UP000683000"/>
    </source>
</evidence>
<organism evidence="1 2">
    <name type="scientific">Boletus reticuloceps</name>
    <dbReference type="NCBI Taxonomy" id="495285"/>
    <lineage>
        <taxon>Eukaryota</taxon>
        <taxon>Fungi</taxon>
        <taxon>Dikarya</taxon>
        <taxon>Basidiomycota</taxon>
        <taxon>Agaricomycotina</taxon>
        <taxon>Agaricomycetes</taxon>
        <taxon>Agaricomycetidae</taxon>
        <taxon>Boletales</taxon>
        <taxon>Boletineae</taxon>
        <taxon>Boletaceae</taxon>
        <taxon>Boletoideae</taxon>
        <taxon>Boletus</taxon>
    </lineage>
</organism>